<comment type="caution">
    <text evidence="1">The sequence shown here is derived from an EMBL/GenBank/DDBJ whole genome shotgun (WGS) entry which is preliminary data.</text>
</comment>
<evidence type="ECO:0000313" key="2">
    <source>
        <dbReference type="Proteomes" id="UP001500426"/>
    </source>
</evidence>
<dbReference type="SUPFAM" id="SSF53187">
    <property type="entry name" value="Zn-dependent exopeptidases"/>
    <property type="match status" value="1"/>
</dbReference>
<dbReference type="InterPro" id="IPR007709">
    <property type="entry name" value="N-FG_amidohydro"/>
</dbReference>
<dbReference type="Proteomes" id="UP001500426">
    <property type="component" value="Unassembled WGS sequence"/>
</dbReference>
<name>A0ABP7UV03_9FLAO</name>
<organism evidence="1 2">
    <name type="scientific">Flavobacterium chungnamense</name>
    <dbReference type="NCBI Taxonomy" id="706182"/>
    <lineage>
        <taxon>Bacteria</taxon>
        <taxon>Pseudomonadati</taxon>
        <taxon>Bacteroidota</taxon>
        <taxon>Flavobacteriia</taxon>
        <taxon>Flavobacteriales</taxon>
        <taxon>Flavobacteriaceae</taxon>
        <taxon>Flavobacterium</taxon>
    </lineage>
</organism>
<reference evidence="2" key="1">
    <citation type="journal article" date="2019" name="Int. J. Syst. Evol. Microbiol.">
        <title>The Global Catalogue of Microorganisms (GCM) 10K type strain sequencing project: providing services to taxonomists for standard genome sequencing and annotation.</title>
        <authorList>
            <consortium name="The Broad Institute Genomics Platform"/>
            <consortium name="The Broad Institute Genome Sequencing Center for Infectious Disease"/>
            <person name="Wu L."/>
            <person name="Ma J."/>
        </authorList>
    </citation>
    <scope>NUCLEOTIDE SEQUENCE [LARGE SCALE GENOMIC DNA]</scope>
    <source>
        <strain evidence="2">JCM 17068</strain>
    </source>
</reference>
<proteinExistence type="predicted"/>
<dbReference type="Pfam" id="PF05013">
    <property type="entry name" value="FGase"/>
    <property type="match status" value="1"/>
</dbReference>
<dbReference type="EMBL" id="BAABCS010000018">
    <property type="protein sequence ID" value="GAA4053530.1"/>
    <property type="molecule type" value="Genomic_DNA"/>
</dbReference>
<sequence length="247" mass="28738">MKKLLLHIPHASVVIPFYDGYINDQLKIEKEQLKLTDWYTDELFFSSSDILIKAPFSRIFCDVERFENDADEVMSKYGMGAVYTHFDSGELMREVTPNLRNSIMQEYYWKHHNEFTFAVSNELEKNGTCLIVDCHSYPSTPVTRDLNQSPQRPDFNIGIDPFHTPQFLIDASVAFFEEKGYSLGVDWPYSGTIVPMAFYQKNPNVHSIMLEINRGLYLLEPGNEKSEQFTAIKQVVQDFLKMLKNKY</sequence>
<dbReference type="RefSeq" id="WP_345094139.1">
    <property type="nucleotide sequence ID" value="NZ_BAABCS010000018.1"/>
</dbReference>
<dbReference type="Gene3D" id="3.40.630.40">
    <property type="entry name" value="Zn-dependent exopeptidases"/>
    <property type="match status" value="1"/>
</dbReference>
<accession>A0ABP7UV03</accession>
<evidence type="ECO:0000313" key="1">
    <source>
        <dbReference type="EMBL" id="GAA4053530.1"/>
    </source>
</evidence>
<protein>
    <submittedName>
        <fullName evidence="1">N-formylglutamate amidohydrolase</fullName>
    </submittedName>
</protein>
<keyword evidence="2" id="KW-1185">Reference proteome</keyword>
<gene>
    <name evidence="1" type="ORF">GCM10022388_20020</name>
</gene>